<evidence type="ECO:0000256" key="5">
    <source>
        <dbReference type="ARBA" id="ARBA00022692"/>
    </source>
</evidence>
<feature type="transmembrane region" description="Helical" evidence="8">
    <location>
        <begin position="200"/>
        <end position="233"/>
    </location>
</feature>
<feature type="transmembrane region" description="Helical" evidence="8">
    <location>
        <begin position="21"/>
        <end position="41"/>
    </location>
</feature>
<dbReference type="OrthoDB" id="3181706at2"/>
<gene>
    <name evidence="9" type="ordered locus">TREAZ_0078</name>
</gene>
<keyword evidence="5 8" id="KW-0812">Transmembrane</keyword>
<evidence type="ECO:0000256" key="8">
    <source>
        <dbReference type="SAM" id="Phobius"/>
    </source>
</evidence>
<keyword evidence="10" id="KW-1185">Reference proteome</keyword>
<dbReference type="InParanoid" id="F5YFJ9"/>
<comment type="similarity">
    <text evidence="2">Belongs to the AzlC family.</text>
</comment>
<dbReference type="eggNOG" id="COG1296">
    <property type="taxonomic scope" value="Bacteria"/>
</dbReference>
<name>F5YFJ9_LEAAZ</name>
<evidence type="ECO:0000256" key="2">
    <source>
        <dbReference type="ARBA" id="ARBA00010735"/>
    </source>
</evidence>
<dbReference type="GO" id="GO:0005886">
    <property type="term" value="C:plasma membrane"/>
    <property type="evidence" value="ECO:0007669"/>
    <property type="project" value="UniProtKB-SubCell"/>
</dbReference>
<dbReference type="AlphaFoldDB" id="F5YFJ9"/>
<dbReference type="Pfam" id="PF03591">
    <property type="entry name" value="AzlC"/>
    <property type="match status" value="1"/>
</dbReference>
<keyword evidence="3" id="KW-0813">Transport</keyword>
<dbReference type="InterPro" id="IPR011606">
    <property type="entry name" value="Brnchd-chn_aa_trnsp_permease"/>
</dbReference>
<feature type="transmembrane region" description="Helical" evidence="8">
    <location>
        <begin position="170"/>
        <end position="188"/>
    </location>
</feature>
<evidence type="ECO:0000256" key="4">
    <source>
        <dbReference type="ARBA" id="ARBA00022475"/>
    </source>
</evidence>
<evidence type="ECO:0000256" key="7">
    <source>
        <dbReference type="ARBA" id="ARBA00023136"/>
    </source>
</evidence>
<accession>F5YFJ9</accession>
<keyword evidence="4" id="KW-1003">Cell membrane</keyword>
<protein>
    <submittedName>
        <fullName evidence="9">Branched-chain amino acid transport protein AzlC</fullName>
    </submittedName>
</protein>
<evidence type="ECO:0000313" key="9">
    <source>
        <dbReference type="EMBL" id="AEF83079.1"/>
    </source>
</evidence>
<dbReference type="PANTHER" id="PTHR34979">
    <property type="entry name" value="INNER MEMBRANE PROTEIN YGAZ"/>
    <property type="match status" value="1"/>
</dbReference>
<dbReference type="STRING" id="545695.TREAZ_0078"/>
<dbReference type="KEGG" id="taz:TREAZ_0078"/>
<dbReference type="GO" id="GO:1903785">
    <property type="term" value="P:L-valine transmembrane transport"/>
    <property type="evidence" value="ECO:0007669"/>
    <property type="project" value="TreeGrafter"/>
</dbReference>
<dbReference type="EMBL" id="CP001841">
    <property type="protein sequence ID" value="AEF83079.1"/>
    <property type="molecule type" value="Genomic_DNA"/>
</dbReference>
<comment type="subcellular location">
    <subcellularLocation>
        <location evidence="1">Cell membrane</location>
        <topology evidence="1">Multi-pass membrane protein</topology>
    </subcellularLocation>
</comment>
<reference evidence="10" key="1">
    <citation type="submission" date="2009-12" db="EMBL/GenBank/DDBJ databases">
        <title>Complete sequence of Treponema azotonutricium strain ZAS-9.</title>
        <authorList>
            <person name="Tetu S.G."/>
            <person name="Matson E."/>
            <person name="Ren Q."/>
            <person name="Seshadri R."/>
            <person name="Elbourne L."/>
            <person name="Hassan K.A."/>
            <person name="Durkin A."/>
            <person name="Radune D."/>
            <person name="Mohamoud Y."/>
            <person name="Shay R."/>
            <person name="Jin S."/>
            <person name="Zhang X."/>
            <person name="Lucey K."/>
            <person name="Ballor N.R."/>
            <person name="Ottesen E."/>
            <person name="Rosenthal R."/>
            <person name="Allen A."/>
            <person name="Leadbetter J.R."/>
            <person name="Paulsen I.T."/>
        </authorList>
    </citation>
    <scope>NUCLEOTIDE SEQUENCE [LARGE SCALE GENOMIC DNA]</scope>
    <source>
        <strain evidence="10">ATCC BAA-888 / DSM 13862 / ZAS-9</strain>
    </source>
</reference>
<dbReference type="FunCoup" id="F5YFJ9">
    <property type="interactions" value="21"/>
</dbReference>
<keyword evidence="7 8" id="KW-0472">Membrane</keyword>
<dbReference type="RefSeq" id="WP_015711844.1">
    <property type="nucleotide sequence ID" value="NC_015577.1"/>
</dbReference>
<evidence type="ECO:0000256" key="1">
    <source>
        <dbReference type="ARBA" id="ARBA00004651"/>
    </source>
</evidence>
<feature type="transmembrane region" description="Helical" evidence="8">
    <location>
        <begin position="142"/>
        <end position="163"/>
    </location>
</feature>
<evidence type="ECO:0000313" key="10">
    <source>
        <dbReference type="Proteomes" id="UP000009222"/>
    </source>
</evidence>
<sequence>MSRLQFNSRLFKAAVKYSIPVLLGYATIGIAFGLLLVNAGYPWWLSLVMSLVLYAGAGQFMAIGLFAAGTTLWEICLMELVLNARHMAYGLSMLKRLPGKGFMRLYCIFGLTDETFALLSSLPQGDDADAGIIPPGSDRDLFMFYVTLLDQFYWVSGSVIGAAAGSLIPFNFEGIGFALTALFVVLLIEQILRVKKPHVFVISGLVTVLSVIFIPGRFSLLTAMALSLALVSLLGQTGKGEKA</sequence>
<dbReference type="HOGENOM" id="CLU_065777_4_0_12"/>
<keyword evidence="6 8" id="KW-1133">Transmembrane helix</keyword>
<evidence type="ECO:0000256" key="6">
    <source>
        <dbReference type="ARBA" id="ARBA00022989"/>
    </source>
</evidence>
<dbReference type="PANTHER" id="PTHR34979:SF1">
    <property type="entry name" value="INNER MEMBRANE PROTEIN YGAZ"/>
    <property type="match status" value="1"/>
</dbReference>
<evidence type="ECO:0000256" key="3">
    <source>
        <dbReference type="ARBA" id="ARBA00022448"/>
    </source>
</evidence>
<dbReference type="Proteomes" id="UP000009222">
    <property type="component" value="Chromosome"/>
</dbReference>
<proteinExistence type="inferred from homology"/>
<reference evidence="9 10" key="2">
    <citation type="journal article" date="2011" name="ISME J.">
        <title>RNA-seq reveals cooperative metabolic interactions between two termite-gut spirochete species in co-culture.</title>
        <authorList>
            <person name="Rosenthal A.Z."/>
            <person name="Matson E.G."/>
            <person name="Eldar A."/>
            <person name="Leadbetter J.R."/>
        </authorList>
    </citation>
    <scope>NUCLEOTIDE SEQUENCE [LARGE SCALE GENOMIC DNA]</scope>
    <source>
        <strain evidence="10">ATCC BAA-888 / DSM 13862 / ZAS-9</strain>
    </source>
</reference>
<organism evidence="9 10">
    <name type="scientific">Leadbettera azotonutricia (strain ATCC BAA-888 / DSM 13862 / ZAS-9)</name>
    <name type="common">Treponema azotonutricium</name>
    <dbReference type="NCBI Taxonomy" id="545695"/>
    <lineage>
        <taxon>Bacteria</taxon>
        <taxon>Pseudomonadati</taxon>
        <taxon>Spirochaetota</taxon>
        <taxon>Spirochaetia</taxon>
        <taxon>Spirochaetales</taxon>
        <taxon>Breznakiellaceae</taxon>
        <taxon>Leadbettera</taxon>
    </lineage>
</organism>